<evidence type="ECO:0000313" key="1">
    <source>
        <dbReference type="EMBL" id="AQK83473.1"/>
    </source>
</evidence>
<accession>A0A1D6LW47</accession>
<organism evidence="1">
    <name type="scientific">Zea mays</name>
    <name type="common">Maize</name>
    <dbReference type="NCBI Taxonomy" id="4577"/>
    <lineage>
        <taxon>Eukaryota</taxon>
        <taxon>Viridiplantae</taxon>
        <taxon>Streptophyta</taxon>
        <taxon>Embryophyta</taxon>
        <taxon>Tracheophyta</taxon>
        <taxon>Spermatophyta</taxon>
        <taxon>Magnoliopsida</taxon>
        <taxon>Liliopsida</taxon>
        <taxon>Poales</taxon>
        <taxon>Poaceae</taxon>
        <taxon>PACMAD clade</taxon>
        <taxon>Panicoideae</taxon>
        <taxon>Andropogonodae</taxon>
        <taxon>Andropogoneae</taxon>
        <taxon>Tripsacinae</taxon>
        <taxon>Zea</taxon>
    </lineage>
</organism>
<reference evidence="1" key="1">
    <citation type="submission" date="2015-12" db="EMBL/GenBank/DDBJ databases">
        <title>Update maize B73 reference genome by single molecule sequencing technologies.</title>
        <authorList>
            <consortium name="Maize Genome Sequencing Project"/>
            <person name="Ware D."/>
        </authorList>
    </citation>
    <scope>NUCLEOTIDE SEQUENCE</scope>
    <source>
        <tissue evidence="1">Seedling</tissue>
    </source>
</reference>
<dbReference type="PANTHER" id="PTHR33417">
    <property type="entry name" value="G-BOX BINDING PROTEIN"/>
    <property type="match status" value="1"/>
</dbReference>
<proteinExistence type="predicted"/>
<dbReference type="InterPro" id="IPR010530">
    <property type="entry name" value="B12D"/>
</dbReference>
<name>A0A1D6LW47_MAIZE</name>
<dbReference type="Pfam" id="PF06522">
    <property type="entry name" value="B12D"/>
    <property type="match status" value="1"/>
</dbReference>
<gene>
    <name evidence="1" type="ORF">ZEAMMB73_Zm00001d037275</name>
</gene>
<dbReference type="EMBL" id="CM000782">
    <property type="protein sequence ID" value="AQK83473.1"/>
    <property type="molecule type" value="Genomic_DNA"/>
</dbReference>
<dbReference type="AlphaFoldDB" id="A0A1D6LW47"/>
<dbReference type="ExpressionAtlas" id="A0A1D6LW47">
    <property type="expression patterns" value="baseline and differential"/>
</dbReference>
<sequence length="44" mass="4770">MASRWVRPEVYPLFAATGVAVGICGFQLFRNITGNPEVRSAPCS</sequence>
<protein>
    <submittedName>
        <fullName evidence="1">B12D protein</fullName>
    </submittedName>
</protein>